<dbReference type="AlphaFoldDB" id="A0A5N7BST8"/>
<reference evidence="1" key="1">
    <citation type="submission" date="2019-04" db="EMBL/GenBank/DDBJ databases">
        <title>Friends and foes A comparative genomics studyof 23 Aspergillus species from section Flavi.</title>
        <authorList>
            <consortium name="DOE Joint Genome Institute"/>
            <person name="Kjaerbolling I."/>
            <person name="Vesth T."/>
            <person name="Frisvad J.C."/>
            <person name="Nybo J.L."/>
            <person name="Theobald S."/>
            <person name="Kildgaard S."/>
            <person name="Isbrandt T."/>
            <person name="Kuo A."/>
            <person name="Sato A."/>
            <person name="Lyhne E.K."/>
            <person name="Kogle M.E."/>
            <person name="Wiebenga A."/>
            <person name="Kun R.S."/>
            <person name="Lubbers R.J."/>
            <person name="Makela M.R."/>
            <person name="Barry K."/>
            <person name="Chovatia M."/>
            <person name="Clum A."/>
            <person name="Daum C."/>
            <person name="Haridas S."/>
            <person name="He G."/>
            <person name="LaButti K."/>
            <person name="Lipzen A."/>
            <person name="Mondo S."/>
            <person name="Riley R."/>
            <person name="Salamov A."/>
            <person name="Simmons B.A."/>
            <person name="Magnuson J.K."/>
            <person name="Henrissat B."/>
            <person name="Mortensen U.H."/>
            <person name="Larsen T.O."/>
            <person name="Devries R.P."/>
            <person name="Grigoriev I.V."/>
            <person name="Machida M."/>
            <person name="Baker S.E."/>
            <person name="Andersen M.R."/>
        </authorList>
    </citation>
    <scope>NUCLEOTIDE SEQUENCE [LARGE SCALE GENOMIC DNA]</scope>
    <source>
        <strain evidence="1">IBT 14317</strain>
    </source>
</reference>
<evidence type="ECO:0000313" key="1">
    <source>
        <dbReference type="EMBL" id="KAE8384809.1"/>
    </source>
</evidence>
<accession>A0A5N7BST8</accession>
<dbReference type="EMBL" id="ML735354">
    <property type="protein sequence ID" value="KAE8384809.1"/>
    <property type="molecule type" value="Genomic_DNA"/>
</dbReference>
<protein>
    <submittedName>
        <fullName evidence="1">Uncharacterized protein</fullName>
    </submittedName>
</protein>
<organism evidence="1">
    <name type="scientific">Petromyces alliaceus</name>
    <name type="common">Aspergillus alliaceus</name>
    <dbReference type="NCBI Taxonomy" id="209559"/>
    <lineage>
        <taxon>Eukaryota</taxon>
        <taxon>Fungi</taxon>
        <taxon>Dikarya</taxon>
        <taxon>Ascomycota</taxon>
        <taxon>Pezizomycotina</taxon>
        <taxon>Eurotiomycetes</taxon>
        <taxon>Eurotiomycetidae</taxon>
        <taxon>Eurotiales</taxon>
        <taxon>Aspergillaceae</taxon>
        <taxon>Aspergillus</taxon>
        <taxon>Aspergillus subgen. Circumdati</taxon>
    </lineage>
</organism>
<name>A0A5N7BST8_PETAA</name>
<proteinExistence type="predicted"/>
<dbReference type="Proteomes" id="UP000326877">
    <property type="component" value="Unassembled WGS sequence"/>
</dbReference>
<sequence>MAAFTNFAKTDFTGDVDLDFLVSVPGTKNSSCGIDNQCLRVRGHELVMVFEPIAETICELVRKQVQFSGNAAKVNLFFGGAWAEPLPSQVSSRGIFSYLDSGSRWWEICRG</sequence>
<gene>
    <name evidence="1" type="ORF">BDV23DRAFT_188847</name>
</gene>